<dbReference type="eggNOG" id="ENOG502TJUY">
    <property type="taxonomic scope" value="Eukaryota"/>
</dbReference>
<protein>
    <submittedName>
        <fullName evidence="2">F-box domain-containing protein</fullName>
    </submittedName>
</protein>
<keyword evidence="1" id="KW-1185">Reference proteome</keyword>
<reference evidence="2" key="1">
    <citation type="submission" date="2016-11" db="UniProtKB">
        <authorList>
            <consortium name="WormBaseParasite"/>
        </authorList>
    </citation>
    <scope>IDENTIFICATION</scope>
</reference>
<dbReference type="Proteomes" id="UP000095282">
    <property type="component" value="Unplaced"/>
</dbReference>
<evidence type="ECO:0000313" key="2">
    <source>
        <dbReference type="WBParaSite" id="Csp11.Scaffold629.g8150.t1"/>
    </source>
</evidence>
<dbReference type="WBParaSite" id="Csp11.Scaffold629.g8150.t1">
    <property type="protein sequence ID" value="Csp11.Scaffold629.g8150.t1"/>
    <property type="gene ID" value="Csp11.Scaffold629.g8150"/>
</dbReference>
<sequence>MSIIPTFQFPLLKLPWVCIEHIINSSRAFDIFDLINFSLISKRCYLIVKGLKHRALKYYTIKIDKTFYEIGFGRNEQFVIGRWKFHLDDETNRLMQIYYINETDGEWVESKATRLLADNTESSVANSFNYVMNLFPRFIADIVFSDNVESEYMKRFDLFKGVNQCEHLFIKNETSELKELLTSIRTTCSLILTYPITENFRFDPDLMYAPVLRVDHCGTSHSKDIMLRSKSRSITIANCSLSQITPFDFRNFIMRWLNSTDNTFEMLQLIWAEAFEHVDFPEFFDVHDFDPNRRSQYIKFTLKKKLDLSQGYDIKRSDGLWATILVYRNKVLLFYVWHELFPDLSGLTPC</sequence>
<evidence type="ECO:0000313" key="1">
    <source>
        <dbReference type="Proteomes" id="UP000095282"/>
    </source>
</evidence>
<dbReference type="PANTHER" id="PTHR21503">
    <property type="entry name" value="F-BOX-CONTAINING HYPOTHETICAL PROTEIN C.ELEGANS"/>
    <property type="match status" value="1"/>
</dbReference>
<organism evidence="1 2">
    <name type="scientific">Caenorhabditis tropicalis</name>
    <dbReference type="NCBI Taxonomy" id="1561998"/>
    <lineage>
        <taxon>Eukaryota</taxon>
        <taxon>Metazoa</taxon>
        <taxon>Ecdysozoa</taxon>
        <taxon>Nematoda</taxon>
        <taxon>Chromadorea</taxon>
        <taxon>Rhabditida</taxon>
        <taxon>Rhabditina</taxon>
        <taxon>Rhabditomorpha</taxon>
        <taxon>Rhabditoidea</taxon>
        <taxon>Rhabditidae</taxon>
        <taxon>Peloderinae</taxon>
        <taxon>Caenorhabditis</taxon>
    </lineage>
</organism>
<proteinExistence type="predicted"/>
<dbReference type="AlphaFoldDB" id="A0A1I7UD71"/>
<name>A0A1I7UD71_9PELO</name>
<accession>A0A1I7UD71</accession>